<proteinExistence type="predicted"/>
<dbReference type="Proteomes" id="UP000216107">
    <property type="component" value="Unassembled WGS sequence"/>
</dbReference>
<sequence>MSTETNVGEAPVAFDLIAHLQRQQLFSLNTFGPGIRTAGVSDHIRKELLEIEKAPADVTEWVDVILLAFDGAWRCGASPEQIASAIAAKQTKNECRNWPDWRTADPNKAIEHVKAIPGEQERVETERETVVLGDPQEEDESWPDDDPRRHNCDAMGCGRSHVLARIKKGATAPAAVTDEPVFWYRPRSDGGYEGPIHNASIENVRKRSSAWVPLYTRPAADVLADAERIQAIPLPKHETTIAIEEILAEYSDDDRREEVWESITAYADIHARAAIDAARAKEGGAA</sequence>
<dbReference type="RefSeq" id="WP_095526066.1">
    <property type="nucleotide sequence ID" value="NZ_MDUX01000112.1"/>
</dbReference>
<feature type="region of interest" description="Disordered" evidence="1">
    <location>
        <begin position="127"/>
        <end position="149"/>
    </location>
</feature>
<gene>
    <name evidence="3" type="ORF">BGI27_17475</name>
    <name evidence="4" type="ORF">CGU29_17245</name>
</gene>
<dbReference type="Pfam" id="PF04447">
    <property type="entry name" value="dATP-dGTP_PPHyd"/>
    <property type="match status" value="1"/>
</dbReference>
<evidence type="ECO:0000313" key="6">
    <source>
        <dbReference type="Proteomes" id="UP000623509"/>
    </source>
</evidence>
<dbReference type="OrthoDB" id="9102475at2"/>
<dbReference type="EMBL" id="MDUX01000112">
    <property type="protein sequence ID" value="KAF7597683.1"/>
    <property type="molecule type" value="Genomic_DNA"/>
</dbReference>
<dbReference type="Proteomes" id="UP000623509">
    <property type="component" value="Unassembled WGS sequence"/>
</dbReference>
<comment type="caution">
    <text evidence="4">The sequence shown here is derived from an EMBL/GenBank/DDBJ whole genome shotgun (WGS) entry which is preliminary data.</text>
</comment>
<evidence type="ECO:0000313" key="5">
    <source>
        <dbReference type="Proteomes" id="UP000216107"/>
    </source>
</evidence>
<dbReference type="AlphaFoldDB" id="A0A272EMG2"/>
<evidence type="ECO:0000256" key="1">
    <source>
        <dbReference type="SAM" id="MobiDB-lite"/>
    </source>
</evidence>
<reference evidence="4 5" key="2">
    <citation type="submission" date="2017-07" db="EMBL/GenBank/DDBJ databases">
        <title>Candidatus Dactylopiibacterium carminicum, a nitrogen-fixing symbiont of the cochineal insect Dactylopius coccus and Dactylopius opuntiae (Hemiptera: Coccoidea: Dactylopiidae).</title>
        <authorList>
            <person name="Vera A."/>
        </authorList>
    </citation>
    <scope>NUCLEOTIDE SEQUENCE [LARGE SCALE GENOMIC DNA]</scope>
    <source>
        <strain evidence="4 5">NFDCM</strain>
    </source>
</reference>
<evidence type="ECO:0000259" key="2">
    <source>
        <dbReference type="Pfam" id="PF04447"/>
    </source>
</evidence>
<keyword evidence="6" id="KW-1185">Reference proteome</keyword>
<dbReference type="EMBL" id="NMRN01000110">
    <property type="protein sequence ID" value="PAS91297.1"/>
    <property type="molecule type" value="Genomic_DNA"/>
</dbReference>
<dbReference type="InterPro" id="IPR007538">
    <property type="entry name" value="dATP/dGTP_dipphydrolase_MazZ"/>
</dbReference>
<reference evidence="3 6" key="1">
    <citation type="submission" date="2016-08" db="EMBL/GenBank/DDBJ databases">
        <title>Candidatus Dactylopiibacterium carminicum genome sequence.</title>
        <authorList>
            <person name="Ramirez-Puebla S.T."/>
            <person name="Ormeno-Orrillo E."/>
            <person name="Vera-Ponce De Leon A."/>
            <person name="Luis L."/>
            <person name="Sanchez-Flores A."/>
            <person name="Monica R."/>
            <person name="Martinez-Romero E."/>
        </authorList>
    </citation>
    <scope>NUCLEOTIDE SEQUENCE [LARGE SCALE GENOMIC DNA]</scope>
    <source>
        <strain evidence="3">END1</strain>
    </source>
</reference>
<feature type="domain" description="dATP/dGTP diphosphohydrolase MazZ" evidence="2">
    <location>
        <begin position="26"/>
        <end position="112"/>
    </location>
</feature>
<evidence type="ECO:0000313" key="4">
    <source>
        <dbReference type="EMBL" id="PAS91297.1"/>
    </source>
</evidence>
<feature type="compositionally biased region" description="Acidic residues" evidence="1">
    <location>
        <begin position="135"/>
        <end position="144"/>
    </location>
</feature>
<accession>A0A272EMG2</accession>
<name>A0A272EMG2_9RHOO</name>
<organism evidence="4 5">
    <name type="scientific">Candidatus Dactylopiibacterium carminicum</name>
    <dbReference type="NCBI Taxonomy" id="857335"/>
    <lineage>
        <taxon>Bacteria</taxon>
        <taxon>Pseudomonadati</taxon>
        <taxon>Pseudomonadota</taxon>
        <taxon>Betaproteobacteria</taxon>
        <taxon>Rhodocyclales</taxon>
        <taxon>Rhodocyclaceae</taxon>
        <taxon>Candidatus Dactylopiibacterium</taxon>
    </lineage>
</organism>
<protein>
    <submittedName>
        <fullName evidence="3">DUF550 domain-containing protein</fullName>
    </submittedName>
</protein>
<evidence type="ECO:0000313" key="3">
    <source>
        <dbReference type="EMBL" id="KAF7597683.1"/>
    </source>
</evidence>